<dbReference type="Proteomes" id="UP000032946">
    <property type="component" value="Chromosome"/>
</dbReference>
<gene>
    <name evidence="1" type="ORF">ARTHRO_11793</name>
</gene>
<dbReference type="EMBL" id="FO818640">
    <property type="protein sequence ID" value="CDM94119.1"/>
    <property type="molecule type" value="Genomic_DNA"/>
</dbReference>
<proteinExistence type="predicted"/>
<dbReference type="AlphaFoldDB" id="A0A9P1NXY3"/>
<evidence type="ECO:0000313" key="2">
    <source>
        <dbReference type="Proteomes" id="UP000032946"/>
    </source>
</evidence>
<evidence type="ECO:0000313" key="1">
    <source>
        <dbReference type="EMBL" id="CDM94119.1"/>
    </source>
</evidence>
<sequence>MTIIFNKSKVDSQCSPLKSKDRQTGAVDEKTVPAFLVKMAVGEALS</sequence>
<reference evidence="1 2" key="1">
    <citation type="submission" date="2014-02" db="EMBL/GenBank/DDBJ databases">
        <authorList>
            <person name="Genoscope - CEA"/>
        </authorList>
    </citation>
    <scope>NUCLEOTIDE SEQUENCE [LARGE SCALE GENOMIC DNA]</scope>
    <source>
        <strain evidence="1 2">PCC 8005</strain>
    </source>
</reference>
<keyword evidence="2" id="KW-1185">Reference proteome</keyword>
<accession>A0A9P1NXY3</accession>
<organism evidence="1 2">
    <name type="scientific">Limnospira indica PCC 8005</name>
    <dbReference type="NCBI Taxonomy" id="376219"/>
    <lineage>
        <taxon>Bacteria</taxon>
        <taxon>Bacillati</taxon>
        <taxon>Cyanobacteriota</taxon>
        <taxon>Cyanophyceae</taxon>
        <taxon>Oscillatoriophycideae</taxon>
        <taxon>Oscillatoriales</taxon>
        <taxon>Sirenicapillariaceae</taxon>
        <taxon>Limnospira</taxon>
    </lineage>
</organism>
<protein>
    <submittedName>
        <fullName evidence="1">Uncharacterized protein</fullName>
    </submittedName>
</protein>
<name>A0A9P1NXY3_9CYAN</name>